<accession>A0ACB8DPG4</accession>
<protein>
    <submittedName>
        <fullName evidence="1">Uncharacterized protein</fullName>
    </submittedName>
</protein>
<dbReference type="Proteomes" id="UP000821865">
    <property type="component" value="Chromosome 10"/>
</dbReference>
<evidence type="ECO:0000313" key="2">
    <source>
        <dbReference type="Proteomes" id="UP000821865"/>
    </source>
</evidence>
<organism evidence="1 2">
    <name type="scientific">Dermacentor silvarum</name>
    <name type="common">Tick</name>
    <dbReference type="NCBI Taxonomy" id="543639"/>
    <lineage>
        <taxon>Eukaryota</taxon>
        <taxon>Metazoa</taxon>
        <taxon>Ecdysozoa</taxon>
        <taxon>Arthropoda</taxon>
        <taxon>Chelicerata</taxon>
        <taxon>Arachnida</taxon>
        <taxon>Acari</taxon>
        <taxon>Parasitiformes</taxon>
        <taxon>Ixodida</taxon>
        <taxon>Ixodoidea</taxon>
        <taxon>Ixodidae</taxon>
        <taxon>Rhipicephalinae</taxon>
        <taxon>Dermacentor</taxon>
    </lineage>
</organism>
<proteinExistence type="predicted"/>
<comment type="caution">
    <text evidence="1">The sequence shown here is derived from an EMBL/GenBank/DDBJ whole genome shotgun (WGS) entry which is preliminary data.</text>
</comment>
<gene>
    <name evidence="1" type="ORF">HPB49_009808</name>
</gene>
<keyword evidence="2" id="KW-1185">Reference proteome</keyword>
<evidence type="ECO:0000313" key="1">
    <source>
        <dbReference type="EMBL" id="KAH7974094.1"/>
    </source>
</evidence>
<reference evidence="1" key="1">
    <citation type="submission" date="2020-05" db="EMBL/GenBank/DDBJ databases">
        <title>Large-scale comparative analyses of tick genomes elucidate their genetic diversity and vector capacities.</title>
        <authorList>
            <person name="Jia N."/>
            <person name="Wang J."/>
            <person name="Shi W."/>
            <person name="Du L."/>
            <person name="Sun Y."/>
            <person name="Zhan W."/>
            <person name="Jiang J."/>
            <person name="Wang Q."/>
            <person name="Zhang B."/>
            <person name="Ji P."/>
            <person name="Sakyi L.B."/>
            <person name="Cui X."/>
            <person name="Yuan T."/>
            <person name="Jiang B."/>
            <person name="Yang W."/>
            <person name="Lam T.T.-Y."/>
            <person name="Chang Q."/>
            <person name="Ding S."/>
            <person name="Wang X."/>
            <person name="Zhu J."/>
            <person name="Ruan X."/>
            <person name="Zhao L."/>
            <person name="Wei J."/>
            <person name="Que T."/>
            <person name="Du C."/>
            <person name="Cheng J."/>
            <person name="Dai P."/>
            <person name="Han X."/>
            <person name="Huang E."/>
            <person name="Gao Y."/>
            <person name="Liu J."/>
            <person name="Shao H."/>
            <person name="Ye R."/>
            <person name="Li L."/>
            <person name="Wei W."/>
            <person name="Wang X."/>
            <person name="Wang C."/>
            <person name="Yang T."/>
            <person name="Huo Q."/>
            <person name="Li W."/>
            <person name="Guo W."/>
            <person name="Chen H."/>
            <person name="Zhou L."/>
            <person name="Ni X."/>
            <person name="Tian J."/>
            <person name="Zhou Y."/>
            <person name="Sheng Y."/>
            <person name="Liu T."/>
            <person name="Pan Y."/>
            <person name="Xia L."/>
            <person name="Li J."/>
            <person name="Zhao F."/>
            <person name="Cao W."/>
        </authorList>
    </citation>
    <scope>NUCLEOTIDE SEQUENCE</scope>
    <source>
        <strain evidence="1">Dsil-2018</strain>
    </source>
</reference>
<sequence length="92" mass="10150">MPEFIQRVTASGRSAVSVWSVISAEGLGPIVRIQGCFNARSYCSILDDLLLPYLVWGPFPGNDFILQHDNSTIHKAKKVGAYLDDRDVAILD</sequence>
<name>A0ACB8DPG4_DERSI</name>
<dbReference type="EMBL" id="CM023479">
    <property type="protein sequence ID" value="KAH7974094.1"/>
    <property type="molecule type" value="Genomic_DNA"/>
</dbReference>